<gene>
    <name evidence="2" type="ORF">EV148_104240</name>
</gene>
<name>A0A4R2I9R5_9GAMM</name>
<evidence type="ECO:0000256" key="1">
    <source>
        <dbReference type="SAM" id="Phobius"/>
    </source>
</evidence>
<keyword evidence="3" id="KW-1185">Reference proteome</keyword>
<comment type="caution">
    <text evidence="2">The sequence shown here is derived from an EMBL/GenBank/DDBJ whole genome shotgun (WGS) entry which is preliminary data.</text>
</comment>
<keyword evidence="1" id="KW-1133">Transmembrane helix</keyword>
<feature type="transmembrane region" description="Helical" evidence="1">
    <location>
        <begin position="149"/>
        <end position="172"/>
    </location>
</feature>
<evidence type="ECO:0000313" key="2">
    <source>
        <dbReference type="EMBL" id="TCO40877.1"/>
    </source>
</evidence>
<sequence>MCIFDVWIGSADVYDIAFIVLARAIHVIAGVTWAGAMFLLAMAILPAARAAGGGPWFGALMRRVGPASGISALLTVLSGIYLFFGLHAHDATLGGWVLRAGAIAALLAMVLGFVLGRPAGLELARLQQSGEGTPEQRARIALLGRRVALSVRATAGLMLVSVLAMGVFRYVVALG</sequence>
<proteinExistence type="predicted"/>
<keyword evidence="1" id="KW-0472">Membrane</keyword>
<dbReference type="EMBL" id="SLWQ01000004">
    <property type="protein sequence ID" value="TCO40877.1"/>
    <property type="molecule type" value="Genomic_DNA"/>
</dbReference>
<feature type="transmembrane region" description="Helical" evidence="1">
    <location>
        <begin position="64"/>
        <end position="84"/>
    </location>
</feature>
<feature type="transmembrane region" description="Helical" evidence="1">
    <location>
        <begin position="96"/>
        <end position="116"/>
    </location>
</feature>
<protein>
    <submittedName>
        <fullName evidence="2">Putative membrane protein</fullName>
    </submittedName>
</protein>
<keyword evidence="1" id="KW-0812">Transmembrane</keyword>
<dbReference type="Proteomes" id="UP000294862">
    <property type="component" value="Unassembled WGS sequence"/>
</dbReference>
<dbReference type="AlphaFoldDB" id="A0A4R2I9R5"/>
<reference evidence="2 3" key="1">
    <citation type="journal article" date="2015" name="Stand. Genomic Sci.">
        <title>Genomic Encyclopedia of Bacterial and Archaeal Type Strains, Phase III: the genomes of soil and plant-associated and newly described type strains.</title>
        <authorList>
            <person name="Whitman W.B."/>
            <person name="Woyke T."/>
            <person name="Klenk H.P."/>
            <person name="Zhou Y."/>
            <person name="Lilburn T.G."/>
            <person name="Beck B.J."/>
            <person name="De Vos P."/>
            <person name="Vandamme P."/>
            <person name="Eisen J.A."/>
            <person name="Garrity G."/>
            <person name="Hugenholtz P."/>
            <person name="Kyrpides N.C."/>
        </authorList>
    </citation>
    <scope>NUCLEOTIDE SEQUENCE [LARGE SCALE GENOMIC DNA]</scope>
    <source>
        <strain evidence="2 3">A3</strain>
    </source>
</reference>
<evidence type="ECO:0000313" key="3">
    <source>
        <dbReference type="Proteomes" id="UP000294862"/>
    </source>
</evidence>
<organism evidence="2 3">
    <name type="scientific">Dokdonella fugitiva</name>
    <dbReference type="NCBI Taxonomy" id="328517"/>
    <lineage>
        <taxon>Bacteria</taxon>
        <taxon>Pseudomonadati</taxon>
        <taxon>Pseudomonadota</taxon>
        <taxon>Gammaproteobacteria</taxon>
        <taxon>Lysobacterales</taxon>
        <taxon>Rhodanobacteraceae</taxon>
        <taxon>Dokdonella</taxon>
    </lineage>
</organism>
<feature type="transmembrane region" description="Helical" evidence="1">
    <location>
        <begin position="16"/>
        <end position="43"/>
    </location>
</feature>
<accession>A0A4R2I9R5</accession>